<name>A0ABS8WR09_DATST</name>
<proteinExistence type="predicted"/>
<organism evidence="2 3">
    <name type="scientific">Datura stramonium</name>
    <name type="common">Jimsonweed</name>
    <name type="synonym">Common thornapple</name>
    <dbReference type="NCBI Taxonomy" id="4076"/>
    <lineage>
        <taxon>Eukaryota</taxon>
        <taxon>Viridiplantae</taxon>
        <taxon>Streptophyta</taxon>
        <taxon>Embryophyta</taxon>
        <taxon>Tracheophyta</taxon>
        <taxon>Spermatophyta</taxon>
        <taxon>Magnoliopsida</taxon>
        <taxon>eudicotyledons</taxon>
        <taxon>Gunneridae</taxon>
        <taxon>Pentapetalae</taxon>
        <taxon>asterids</taxon>
        <taxon>lamiids</taxon>
        <taxon>Solanales</taxon>
        <taxon>Solanaceae</taxon>
        <taxon>Solanoideae</taxon>
        <taxon>Datureae</taxon>
        <taxon>Datura</taxon>
    </lineage>
</organism>
<protein>
    <submittedName>
        <fullName evidence="2">Uncharacterized protein</fullName>
    </submittedName>
</protein>
<dbReference type="EMBL" id="JACEIK010009074">
    <property type="protein sequence ID" value="MCE3051935.1"/>
    <property type="molecule type" value="Genomic_DNA"/>
</dbReference>
<dbReference type="Proteomes" id="UP000823775">
    <property type="component" value="Unassembled WGS sequence"/>
</dbReference>
<gene>
    <name evidence="2" type="ORF">HAX54_051224</name>
</gene>
<comment type="caution">
    <text evidence="2">The sequence shown here is derived from an EMBL/GenBank/DDBJ whole genome shotgun (WGS) entry which is preliminary data.</text>
</comment>
<keyword evidence="3" id="KW-1185">Reference proteome</keyword>
<feature type="region of interest" description="Disordered" evidence="1">
    <location>
        <begin position="1"/>
        <end position="39"/>
    </location>
</feature>
<evidence type="ECO:0000256" key="1">
    <source>
        <dbReference type="SAM" id="MobiDB-lite"/>
    </source>
</evidence>
<accession>A0ABS8WR09</accession>
<reference evidence="2 3" key="1">
    <citation type="journal article" date="2021" name="BMC Genomics">
        <title>Datura genome reveals duplications of psychoactive alkaloid biosynthetic genes and high mutation rate following tissue culture.</title>
        <authorList>
            <person name="Rajewski A."/>
            <person name="Carter-House D."/>
            <person name="Stajich J."/>
            <person name="Litt A."/>
        </authorList>
    </citation>
    <scope>NUCLEOTIDE SEQUENCE [LARGE SCALE GENOMIC DNA]</scope>
    <source>
        <strain evidence="2">AR-01</strain>
    </source>
</reference>
<sequence length="91" mass="10067">MVGVHTVPNLRTKLQGAMAGPPRWPLNPENCTSLLGEDSGPAPQRIAVHKLGELSGTQRQRCPDLEKFYEHLGKMEGAVLQTLLLRIVREI</sequence>
<evidence type="ECO:0000313" key="3">
    <source>
        <dbReference type="Proteomes" id="UP000823775"/>
    </source>
</evidence>
<evidence type="ECO:0000313" key="2">
    <source>
        <dbReference type="EMBL" id="MCE3051935.1"/>
    </source>
</evidence>